<evidence type="ECO:0000259" key="2">
    <source>
        <dbReference type="PROSITE" id="PS50837"/>
    </source>
</evidence>
<dbReference type="PANTHER" id="PTHR46312:SF2">
    <property type="entry name" value="NUCLEOTIDE-BINDING OLIGOMERIZATION DOMAIN-CONTAINING PROTEIN 2-LIKE"/>
    <property type="match status" value="1"/>
</dbReference>
<dbReference type="Pfam" id="PF05729">
    <property type="entry name" value="NACHT"/>
    <property type="match status" value="1"/>
</dbReference>
<evidence type="ECO:0000313" key="3">
    <source>
        <dbReference type="EMBL" id="EPE07012.1"/>
    </source>
</evidence>
<dbReference type="Pfam" id="PF23238">
    <property type="entry name" value="DUF7068"/>
    <property type="match status" value="1"/>
</dbReference>
<dbReference type="SUPFAM" id="SSF52540">
    <property type="entry name" value="P-loop containing nucleoside triphosphate hydrolases"/>
    <property type="match status" value="1"/>
</dbReference>
<dbReference type="Gene3D" id="1.25.10.10">
    <property type="entry name" value="Leucine-rich Repeat Variant"/>
    <property type="match status" value="3"/>
</dbReference>
<evidence type="ECO:0000313" key="4">
    <source>
        <dbReference type="Proteomes" id="UP000016923"/>
    </source>
</evidence>
<dbReference type="PROSITE" id="PS50837">
    <property type="entry name" value="NACHT"/>
    <property type="match status" value="1"/>
</dbReference>
<feature type="region of interest" description="Disordered" evidence="1">
    <location>
        <begin position="1"/>
        <end position="41"/>
    </location>
</feature>
<gene>
    <name evidence="3" type="ORF">F503_03439</name>
</gene>
<dbReference type="InterPro" id="IPR016024">
    <property type="entry name" value="ARM-type_fold"/>
</dbReference>
<organism evidence="3 4">
    <name type="scientific">Ophiostoma piceae (strain UAMH 11346)</name>
    <name type="common">Sap stain fungus</name>
    <dbReference type="NCBI Taxonomy" id="1262450"/>
    <lineage>
        <taxon>Eukaryota</taxon>
        <taxon>Fungi</taxon>
        <taxon>Dikarya</taxon>
        <taxon>Ascomycota</taxon>
        <taxon>Pezizomycotina</taxon>
        <taxon>Sordariomycetes</taxon>
        <taxon>Sordariomycetidae</taxon>
        <taxon>Ophiostomatales</taxon>
        <taxon>Ophiostomataceae</taxon>
        <taxon>Ophiostoma</taxon>
    </lineage>
</organism>
<name>S3C2K7_OPHP1</name>
<dbReference type="SMART" id="SM00567">
    <property type="entry name" value="EZ_HEAT"/>
    <property type="match status" value="10"/>
</dbReference>
<dbReference type="InterPro" id="IPR029058">
    <property type="entry name" value="AB_hydrolase_fold"/>
</dbReference>
<protein>
    <submittedName>
        <fullName evidence="3">Peptidase c14</fullName>
    </submittedName>
</protein>
<dbReference type="Pfam" id="PF13646">
    <property type="entry name" value="HEAT_2"/>
    <property type="match status" value="4"/>
</dbReference>
<dbReference type="PANTHER" id="PTHR46312">
    <property type="entry name" value="NACHT DOMAIN-CONTAINING PROTEIN"/>
    <property type="match status" value="1"/>
</dbReference>
<dbReference type="VEuPathDB" id="FungiDB:F503_03439"/>
<accession>S3C2K7</accession>
<dbReference type="OrthoDB" id="427518at2759"/>
<keyword evidence="4" id="KW-1185">Reference proteome</keyword>
<evidence type="ECO:0000256" key="1">
    <source>
        <dbReference type="SAM" id="MobiDB-lite"/>
    </source>
</evidence>
<dbReference type="InterPro" id="IPR007111">
    <property type="entry name" value="NACHT_NTPase"/>
</dbReference>
<reference evidence="3 4" key="1">
    <citation type="journal article" date="2013" name="BMC Genomics">
        <title>The genome and transcriptome of the pine saprophyte Ophiostoma piceae, and a comparison with the bark beetle-associated pine pathogen Grosmannia clavigera.</title>
        <authorList>
            <person name="Haridas S."/>
            <person name="Wang Y."/>
            <person name="Lim L."/>
            <person name="Massoumi Alamouti S."/>
            <person name="Jackman S."/>
            <person name="Docking R."/>
            <person name="Robertson G."/>
            <person name="Birol I."/>
            <person name="Bohlmann J."/>
            <person name="Breuil C."/>
        </authorList>
    </citation>
    <scope>NUCLEOTIDE SEQUENCE [LARGE SCALE GENOMIC DNA]</scope>
    <source>
        <strain evidence="3 4">UAMH 11346</strain>
    </source>
</reference>
<dbReference type="SUPFAM" id="SSF48371">
    <property type="entry name" value="ARM repeat"/>
    <property type="match status" value="1"/>
</dbReference>
<dbReference type="Gene3D" id="3.40.50.300">
    <property type="entry name" value="P-loop containing nucleotide triphosphate hydrolases"/>
    <property type="match status" value="1"/>
</dbReference>
<dbReference type="InterPro" id="IPR004155">
    <property type="entry name" value="PBS_lyase_HEAT"/>
</dbReference>
<dbReference type="InterPro" id="IPR027417">
    <property type="entry name" value="P-loop_NTPase"/>
</dbReference>
<dbReference type="eggNOG" id="KOG2029">
    <property type="taxonomic scope" value="Eukaryota"/>
</dbReference>
<dbReference type="InterPro" id="IPR055496">
    <property type="entry name" value="DUF7068"/>
</dbReference>
<dbReference type="SUPFAM" id="SSF53474">
    <property type="entry name" value="alpha/beta-Hydrolases"/>
    <property type="match status" value="1"/>
</dbReference>
<feature type="domain" description="NACHT" evidence="2">
    <location>
        <begin position="388"/>
        <end position="519"/>
    </location>
</feature>
<sequence length="1323" mass="149030">MLVSPSKTQRGPPYESPVSDDPQSRRPASDGPASDDPQPRHIKTVGLCQVYPSPESNTETDVDIIAIHGLDTKTPDTWLWKSEDVCVNWLADPHMLPKRFPEARIFTCDWPADLLKQRDFIEDPIEGYARSLLASINRRPPVTNKPLRSGDRPIIFIASCLGGVILMNALDIASHEYLPVKTATRGIVFLATPFRGSSFKDVAKWAEPGLKVWASIQNKNVSSLLENVKPTPDLNELLVDRESATLDVVHHPLALDRPHVLMNKFYGSNDPGYVSVSGVIDILLCEIRRGRPLEKADLRIRNTRYSPKMLQIERLSGDLLPMDQCYINLSVVEYTGKTGCRQEDAARKPSPFSLLARLKVETPDSTDVTLPSLFEPRKAHDGQERQPSRILIRGRAGMGKTTLCKMIVSEFTYGEKWQKWRDLYDRVLWVPLRNLKQGERRSMAHLFRHEYFFDLHDKTLAGALCQALCQTLEDGEDCRTLFLLDGLDEVSQDLNGDMLRFLKVLLNQPHVIITSRPHANIPFGVDPMHLELETIGFSPEQVKAYVEMAFITSDSERPAKILSYLRGHQLVQELVRIPIQLDALCYTWDSFDQSAPETMTSIYKAIETSLWKKDVLRLEKKHDEQPLTPFHIVNADMDNLDCLLKAEICFLEGLAFTGLQHDIIDFKPQHWRAVSKQFKGPASTVLPDKTLPQLSFLRTSDPSSKERNYHFIHLTFQEYFAARYFARQWREKQLLICAPLDKAESNGVEPVEFLQKHKYNTRYDIFWRFVSGSLKGQASEDFFKAIEAKPRDCLGPAHQRLIMHCLSDASPEMALRQGLETQLSRWLLFECNITSNSHLAASVECPEPALAAALRSGPEAVTIALLRSLQQRPVIPSSVLNLAPSWLEINSSIYIKLEVLCALKRQHYTMSSEINCMVTALLEDKDRAVRHAAVKALQNQTPLAPETLQAITARLKDKDWPVREAAVKALQNQTPLAPETLQAITARLEDENSSVRQAVVEALSQTPLALETLQAITARLKDENSNVRYTVIKALQRHTPFLKTLQAITARLEDENDSVKCMAIEALSQTPLAPETLQAITARLEDENDSVRYAAVKALQRYAPLAPETLQAITARLENENSNVRCTAIEVLRRHTPFSLQTLRAITARLEDEDETVRYAAVEALQRHTPLAPETLQAITARLEDENDSVKCLAIEALSQTPLAPETLQAITARLEDENDSVREAAVKALQNQTPLSPETLQAITARLEDENNSVKCTAIGALSQTPLAPETLQAIMVRLVDENSSVRYTVIEALSQTPLALKTLQAITARLEDEEYHRRYEQ</sequence>
<dbReference type="OMA" id="LLPMDQC"/>
<dbReference type="STRING" id="1262450.S3C2K7"/>
<proteinExistence type="predicted"/>
<dbReference type="Proteomes" id="UP000016923">
    <property type="component" value="Unassembled WGS sequence"/>
</dbReference>
<dbReference type="EMBL" id="KE148152">
    <property type="protein sequence ID" value="EPE07012.1"/>
    <property type="molecule type" value="Genomic_DNA"/>
</dbReference>
<dbReference type="HOGENOM" id="CLU_003175_1_0_1"/>
<dbReference type="InterPro" id="IPR011989">
    <property type="entry name" value="ARM-like"/>
</dbReference>